<evidence type="ECO:0000259" key="2">
    <source>
        <dbReference type="Pfam" id="PF02470"/>
    </source>
</evidence>
<dbReference type="PROSITE" id="PS51257">
    <property type="entry name" value="PROKAR_LIPOPROTEIN"/>
    <property type="match status" value="1"/>
</dbReference>
<evidence type="ECO:0000313" key="4">
    <source>
        <dbReference type="Proteomes" id="UP000239867"/>
    </source>
</evidence>
<feature type="signal peptide" evidence="1">
    <location>
        <begin position="1"/>
        <end position="23"/>
    </location>
</feature>
<feature type="chain" id="PRO_5014675655" description="Mce/MlaD domain-containing protein" evidence="1">
    <location>
        <begin position="24"/>
        <end position="160"/>
    </location>
</feature>
<keyword evidence="4" id="KW-1185">Reference proteome</keyword>
<accession>A0A2L1GMS0</accession>
<sequence>MKRSARICRNFAVLFLLAALAFACKPAGKELTVLFADGKGIAKADKVYQSGIVIGTVRDVGIKDGRAAVRIRIDSDKWTELKPPLACYIDTDPASSTHAAMLVRGLGDLGGELAVTLKENAIIDGVDSYLVWQVLHFARNVTDLERSDFWRYIKKQTGGN</sequence>
<reference evidence="3 4" key="1">
    <citation type="journal article" date="2018" name="MBio">
        <title>Insights into the evolution of host association through the isolation and characterization of a novel human periodontal pathobiont, Desulfobulbus oralis.</title>
        <authorList>
            <person name="Cross K.L."/>
            <person name="Chirania P."/>
            <person name="Xiong W."/>
            <person name="Beall C.J."/>
            <person name="Elkins J.G."/>
            <person name="Giannone R.J."/>
            <person name="Griffen A.L."/>
            <person name="Guss A.M."/>
            <person name="Hettich R.L."/>
            <person name="Joshi S.S."/>
            <person name="Mokrzan E.M."/>
            <person name="Martin R.K."/>
            <person name="Zhulin I.B."/>
            <person name="Leys E.J."/>
            <person name="Podar M."/>
        </authorList>
    </citation>
    <scope>NUCLEOTIDE SEQUENCE [LARGE SCALE GENOMIC DNA]</scope>
    <source>
        <strain evidence="3 4">ORNL</strain>
    </source>
</reference>
<keyword evidence="1" id="KW-0732">Signal</keyword>
<proteinExistence type="predicted"/>
<protein>
    <recommendedName>
        <fullName evidence="2">Mce/MlaD domain-containing protein</fullName>
    </recommendedName>
</protein>
<feature type="domain" description="Mce/MlaD" evidence="2">
    <location>
        <begin position="28"/>
        <end position="82"/>
    </location>
</feature>
<organism evidence="3 4">
    <name type="scientific">Desulfobulbus oralis</name>
    <dbReference type="NCBI Taxonomy" id="1986146"/>
    <lineage>
        <taxon>Bacteria</taxon>
        <taxon>Pseudomonadati</taxon>
        <taxon>Thermodesulfobacteriota</taxon>
        <taxon>Desulfobulbia</taxon>
        <taxon>Desulfobulbales</taxon>
        <taxon>Desulfobulbaceae</taxon>
        <taxon>Desulfobulbus</taxon>
    </lineage>
</organism>
<evidence type="ECO:0000313" key="3">
    <source>
        <dbReference type="EMBL" id="AVD70990.1"/>
    </source>
</evidence>
<dbReference type="KEGG" id="deo:CAY53_05445"/>
<gene>
    <name evidence="3" type="ORF">CAY53_05445</name>
</gene>
<dbReference type="Pfam" id="PF02470">
    <property type="entry name" value="MlaD"/>
    <property type="match status" value="1"/>
</dbReference>
<dbReference type="InterPro" id="IPR003399">
    <property type="entry name" value="Mce/MlaD"/>
</dbReference>
<dbReference type="Proteomes" id="UP000239867">
    <property type="component" value="Chromosome"/>
</dbReference>
<evidence type="ECO:0000256" key="1">
    <source>
        <dbReference type="SAM" id="SignalP"/>
    </source>
</evidence>
<name>A0A2L1GMS0_9BACT</name>
<dbReference type="EMBL" id="CP021255">
    <property type="protein sequence ID" value="AVD70990.1"/>
    <property type="molecule type" value="Genomic_DNA"/>
</dbReference>
<dbReference type="RefSeq" id="WP_104936270.1">
    <property type="nucleotide sequence ID" value="NZ_CP021255.1"/>
</dbReference>
<dbReference type="AlphaFoldDB" id="A0A2L1GMS0"/>